<evidence type="ECO:0000256" key="1">
    <source>
        <dbReference type="ARBA" id="ARBA00003954"/>
    </source>
</evidence>
<evidence type="ECO:0000256" key="16">
    <source>
        <dbReference type="ARBA" id="ARBA00029806"/>
    </source>
</evidence>
<keyword evidence="12" id="KW-0460">Magnesium</keyword>
<dbReference type="GO" id="GO:0016887">
    <property type="term" value="F:ATP hydrolysis activity"/>
    <property type="evidence" value="ECO:0007669"/>
    <property type="project" value="InterPro"/>
</dbReference>
<evidence type="ECO:0000256" key="10">
    <source>
        <dbReference type="ARBA" id="ARBA00022741"/>
    </source>
</evidence>
<dbReference type="Pfam" id="PF00122">
    <property type="entry name" value="E1-E2_ATPase"/>
    <property type="match status" value="1"/>
</dbReference>
<dbReference type="InterPro" id="IPR059000">
    <property type="entry name" value="ATPase_P-type_domA"/>
</dbReference>
<keyword evidence="23" id="KW-1185">Reference proteome</keyword>
<feature type="transmembrane region" description="Helical" evidence="20">
    <location>
        <begin position="803"/>
        <end position="825"/>
    </location>
</feature>
<evidence type="ECO:0000256" key="11">
    <source>
        <dbReference type="ARBA" id="ARBA00022840"/>
    </source>
</evidence>
<keyword evidence="10" id="KW-0547">Nucleotide-binding</keyword>
<keyword evidence="14 20" id="KW-1133">Transmembrane helix</keyword>
<comment type="catalytic activity">
    <reaction evidence="17">
        <text>Mg(2+)(out) + ATP + H2O = Mg(2+)(in) + ADP + phosphate + H(+)</text>
        <dbReference type="Rhea" id="RHEA:10260"/>
        <dbReference type="ChEBI" id="CHEBI:15377"/>
        <dbReference type="ChEBI" id="CHEBI:15378"/>
        <dbReference type="ChEBI" id="CHEBI:18420"/>
        <dbReference type="ChEBI" id="CHEBI:30616"/>
        <dbReference type="ChEBI" id="CHEBI:43474"/>
        <dbReference type="ChEBI" id="CHEBI:456216"/>
        <dbReference type="EC" id="7.2.2.14"/>
    </reaction>
</comment>
<feature type="compositionally biased region" description="Basic residues" evidence="19">
    <location>
        <begin position="842"/>
        <end position="857"/>
    </location>
</feature>
<evidence type="ECO:0000256" key="14">
    <source>
        <dbReference type="ARBA" id="ARBA00022989"/>
    </source>
</evidence>
<dbReference type="GO" id="GO:0015444">
    <property type="term" value="F:P-type magnesium transporter activity"/>
    <property type="evidence" value="ECO:0007669"/>
    <property type="project" value="UniProtKB-EC"/>
</dbReference>
<dbReference type="InterPro" id="IPR044492">
    <property type="entry name" value="P_typ_ATPase_HD_dom"/>
</dbReference>
<organism evidence="22 23">
    <name type="scientific">Intrasporangium chromatireducens Q5-1</name>
    <dbReference type="NCBI Taxonomy" id="584657"/>
    <lineage>
        <taxon>Bacteria</taxon>
        <taxon>Bacillati</taxon>
        <taxon>Actinomycetota</taxon>
        <taxon>Actinomycetes</taxon>
        <taxon>Micrococcales</taxon>
        <taxon>Intrasporangiaceae</taxon>
        <taxon>Intrasporangium</taxon>
    </lineage>
</organism>
<comment type="similarity">
    <text evidence="3">Belongs to the cation transport ATPase (P-type) (TC 3.A.3) family. Type IIIB subfamily.</text>
</comment>
<dbReference type="GO" id="GO:0005524">
    <property type="term" value="F:ATP binding"/>
    <property type="evidence" value="ECO:0007669"/>
    <property type="project" value="UniProtKB-KW"/>
</dbReference>
<evidence type="ECO:0000256" key="17">
    <source>
        <dbReference type="ARBA" id="ARBA00047295"/>
    </source>
</evidence>
<dbReference type="EMBL" id="AWQS01000008">
    <property type="protein sequence ID" value="EWT07586.1"/>
    <property type="molecule type" value="Genomic_DNA"/>
</dbReference>
<dbReference type="InterPro" id="IPR006415">
    <property type="entry name" value="P-type_ATPase_IIIB"/>
</dbReference>
<feature type="transmembrane region" description="Helical" evidence="20">
    <location>
        <begin position="739"/>
        <end position="759"/>
    </location>
</feature>
<dbReference type="Pfam" id="PF00702">
    <property type="entry name" value="Hydrolase"/>
    <property type="match status" value="1"/>
</dbReference>
<protein>
    <recommendedName>
        <fullName evidence="5">Magnesium-transporting ATPase, P-type 1</fullName>
        <ecNumber evidence="4">7.2.2.14</ecNumber>
    </recommendedName>
    <alternativeName>
        <fullName evidence="16">Mg(2+) transport ATPase, P-type 1</fullName>
    </alternativeName>
</protein>
<keyword evidence="7" id="KW-0997">Cell inner membrane</keyword>
<evidence type="ECO:0000256" key="9">
    <source>
        <dbReference type="ARBA" id="ARBA00022692"/>
    </source>
</evidence>
<evidence type="ECO:0000256" key="19">
    <source>
        <dbReference type="SAM" id="MobiDB-lite"/>
    </source>
</evidence>
<feature type="transmembrane region" description="Helical" evidence="20">
    <location>
        <begin position="235"/>
        <end position="255"/>
    </location>
</feature>
<evidence type="ECO:0000256" key="8">
    <source>
        <dbReference type="ARBA" id="ARBA00022553"/>
    </source>
</evidence>
<dbReference type="InterPro" id="IPR023298">
    <property type="entry name" value="ATPase_P-typ_TM_dom_sf"/>
</dbReference>
<evidence type="ECO:0000256" key="5">
    <source>
        <dbReference type="ARBA" id="ARBA00013555"/>
    </source>
</evidence>
<accession>W9GMW2</accession>
<dbReference type="InterPro" id="IPR018303">
    <property type="entry name" value="ATPase_P-typ_P_site"/>
</dbReference>
<keyword evidence="6" id="KW-1003">Cell membrane</keyword>
<keyword evidence="9 20" id="KW-0812">Transmembrane</keyword>
<dbReference type="GO" id="GO:0005886">
    <property type="term" value="C:plasma membrane"/>
    <property type="evidence" value="ECO:0007669"/>
    <property type="project" value="UniProtKB-SubCell"/>
</dbReference>
<keyword evidence="11" id="KW-0067">ATP-binding</keyword>
<dbReference type="SFLD" id="SFLDG00002">
    <property type="entry name" value="C1.7:_P-type_atpase_like"/>
    <property type="match status" value="1"/>
</dbReference>
<dbReference type="InterPro" id="IPR023214">
    <property type="entry name" value="HAD_sf"/>
</dbReference>
<dbReference type="PATRIC" id="fig|584657.3.peg.428"/>
<keyword evidence="15 20" id="KW-0472">Membrane</keyword>
<dbReference type="NCBIfam" id="TIGR01524">
    <property type="entry name" value="ATPase-IIIB_Mg"/>
    <property type="match status" value="1"/>
</dbReference>
<dbReference type="Gene3D" id="3.40.50.1000">
    <property type="entry name" value="HAD superfamily/HAD-like"/>
    <property type="match status" value="1"/>
</dbReference>
<dbReference type="OrthoDB" id="9814270at2"/>
<evidence type="ECO:0000259" key="21">
    <source>
        <dbReference type="SMART" id="SM00831"/>
    </source>
</evidence>
<feature type="transmembrane region" description="Helical" evidence="20">
    <location>
        <begin position="771"/>
        <end position="791"/>
    </location>
</feature>
<feature type="transmembrane region" description="Helical" evidence="20">
    <location>
        <begin position="710"/>
        <end position="733"/>
    </location>
</feature>
<dbReference type="Gene3D" id="3.40.1110.10">
    <property type="entry name" value="Calcium-transporting ATPase, cytoplasmic domain N"/>
    <property type="match status" value="1"/>
</dbReference>
<evidence type="ECO:0000313" key="23">
    <source>
        <dbReference type="Proteomes" id="UP000019494"/>
    </source>
</evidence>
<evidence type="ECO:0000313" key="22">
    <source>
        <dbReference type="EMBL" id="EWT07586.1"/>
    </source>
</evidence>
<evidence type="ECO:0000256" key="4">
    <source>
        <dbReference type="ARBA" id="ARBA00012786"/>
    </source>
</evidence>
<dbReference type="AlphaFoldDB" id="W9GMW2"/>
<dbReference type="PANTHER" id="PTHR42861">
    <property type="entry name" value="CALCIUM-TRANSPORTING ATPASE"/>
    <property type="match status" value="1"/>
</dbReference>
<feature type="region of interest" description="Disordered" evidence="19">
    <location>
        <begin position="840"/>
        <end position="869"/>
    </location>
</feature>
<dbReference type="PROSITE" id="PS00154">
    <property type="entry name" value="ATPASE_E1_E2"/>
    <property type="match status" value="1"/>
</dbReference>
<dbReference type="NCBIfam" id="TIGR01494">
    <property type="entry name" value="ATPase_P-type"/>
    <property type="match status" value="2"/>
</dbReference>
<dbReference type="SFLD" id="SFLDF00027">
    <property type="entry name" value="p-type_atpase"/>
    <property type="match status" value="1"/>
</dbReference>
<dbReference type="Gene3D" id="1.20.1110.10">
    <property type="entry name" value="Calcium-transporting ATPase, transmembrane domain"/>
    <property type="match status" value="1"/>
</dbReference>
<feature type="transmembrane region" description="Helical" evidence="20">
    <location>
        <begin position="43"/>
        <end position="66"/>
    </location>
</feature>
<dbReference type="InterPro" id="IPR023299">
    <property type="entry name" value="ATPase_P-typ_cyto_dom_N"/>
</dbReference>
<comment type="function">
    <text evidence="1">Mediates magnesium influx to the cytosol.</text>
</comment>
<dbReference type="InterPro" id="IPR008250">
    <property type="entry name" value="ATPase_P-typ_transduc_dom_A_sf"/>
</dbReference>
<comment type="catalytic activity">
    <reaction evidence="18">
        <text>ATP + H2O = ADP + phosphate + H(+)</text>
        <dbReference type="Rhea" id="RHEA:13065"/>
        <dbReference type="ChEBI" id="CHEBI:15377"/>
        <dbReference type="ChEBI" id="CHEBI:15378"/>
        <dbReference type="ChEBI" id="CHEBI:30616"/>
        <dbReference type="ChEBI" id="CHEBI:43474"/>
        <dbReference type="ChEBI" id="CHEBI:456216"/>
    </reaction>
</comment>
<evidence type="ECO:0000256" key="20">
    <source>
        <dbReference type="SAM" id="Phobius"/>
    </source>
</evidence>
<dbReference type="Pfam" id="PF00690">
    <property type="entry name" value="Cation_ATPase_N"/>
    <property type="match status" value="1"/>
</dbReference>
<dbReference type="Pfam" id="PF00689">
    <property type="entry name" value="Cation_ATPase_C"/>
    <property type="match status" value="1"/>
</dbReference>
<feature type="transmembrane region" description="Helical" evidence="20">
    <location>
        <begin position="261"/>
        <end position="287"/>
    </location>
</feature>
<feature type="domain" description="Cation-transporting P-type ATPase N-terminal" evidence="21">
    <location>
        <begin position="1"/>
        <end position="68"/>
    </location>
</feature>
<dbReference type="InterPro" id="IPR036412">
    <property type="entry name" value="HAD-like_sf"/>
</dbReference>
<dbReference type="SFLD" id="SFLDS00003">
    <property type="entry name" value="Haloacid_Dehalogenase"/>
    <property type="match status" value="1"/>
</dbReference>
<evidence type="ECO:0000256" key="13">
    <source>
        <dbReference type="ARBA" id="ARBA00022967"/>
    </source>
</evidence>
<evidence type="ECO:0000256" key="7">
    <source>
        <dbReference type="ARBA" id="ARBA00022519"/>
    </source>
</evidence>
<dbReference type="PRINTS" id="PR01836">
    <property type="entry name" value="MGATPASE"/>
</dbReference>
<dbReference type="SUPFAM" id="SSF56784">
    <property type="entry name" value="HAD-like"/>
    <property type="match status" value="1"/>
</dbReference>
<keyword evidence="8" id="KW-0597">Phosphoprotein</keyword>
<sequence length="869" mass="92399">MAPTQSTQAIGRARGLTSEEAARRLAVVGPNAVRTHRAQWLPVLVAQLRSPLLVLLAGAAAVSFFLGEQTDAVIIGVILVVSVGLGFTNEYRAARAAEALHSRIRHEAMVVRDGVPVRVDVVGLVPGDLVQLQRGQVVPADLLLLSTATLLCDEGILTGETAHVEKQAASDGAAQVAELDDPTRAWMGTVVVGGSGLGVVTATGGRTEFGRLALALGSRHGETEFQAGLRRFSGLLVIVAGALTTCVFVANMVLHRPLIDALLFSLAIAVGITPQLLPAIVSISLAVGSRTLARQRVLVKRLVCIEDLGDTEILMTDKTGTLTEGRMELMRSLGPDGAPSDEPVTIALPCTSAPASVLPVGEVTPADLDVLDAALWASPLARRPRSLVAPLRRVAVLPFDHDRQRASVVVEHPDGRRELWVKGAPEQVLAACGFVPPGTRDLLDAEFSAGGRVVAAARRVLGAGVGDELDVRQERDLDLVGFLVFSDPPKASARVALVRLRSLGIDVKLITGDNPLVAQRVCAELGLEVRAVATGAELRGLDDSALRDLVAGTTIFARVTPEDKQRIVRAQRASGFDVAFLGDGVNDASAIHAADIGISVDTATDVAKDAADIVLLEKDLGVLADGVVEGRRIFANTIKYVLMGTSSNFGNMFSAAIASAILPFLPMLPPQILLGNLLYDTSQLAIPGDTVDAEQLRRPSHWDLRLVRRWMVLFGPVSSAFDLGTFAVLLWVFHADAALFHAGWFVESLATQALVIFVIRTRRSPFYRSRPSVGLVVAVLAAVLGGVALPFTPLGPPLGFVPLPGSLLAVIVAMVAAYLVLVEVAKRRFFRLARSGLPDSRPRRRPPHERRVRRRAARFSSPHLDARGG</sequence>
<proteinExistence type="inferred from homology"/>
<gene>
    <name evidence="22" type="ORF">N864_02435</name>
</gene>
<dbReference type="InterPro" id="IPR001757">
    <property type="entry name" value="P_typ_ATPase"/>
</dbReference>
<name>W9GMW2_9MICO</name>
<evidence type="ECO:0000256" key="6">
    <source>
        <dbReference type="ARBA" id="ARBA00022475"/>
    </source>
</evidence>
<dbReference type="SUPFAM" id="SSF81665">
    <property type="entry name" value="Calcium ATPase, transmembrane domain M"/>
    <property type="match status" value="1"/>
</dbReference>
<dbReference type="Proteomes" id="UP000019494">
    <property type="component" value="Unassembled WGS sequence"/>
</dbReference>
<feature type="transmembrane region" description="Helical" evidence="20">
    <location>
        <begin position="72"/>
        <end position="88"/>
    </location>
</feature>
<keyword evidence="13" id="KW-1278">Translocase</keyword>
<reference evidence="23" key="1">
    <citation type="submission" date="2013-08" db="EMBL/GenBank/DDBJ databases">
        <title>Intrasporangium oryzae NRRL B-24470.</title>
        <authorList>
            <person name="Liu H."/>
            <person name="Wang G."/>
        </authorList>
    </citation>
    <scope>NUCLEOTIDE SEQUENCE [LARGE SCALE GENOMIC DNA]</scope>
    <source>
        <strain evidence="23">Q5-1</strain>
    </source>
</reference>
<dbReference type="RefSeq" id="WP_034712889.1">
    <property type="nucleotide sequence ID" value="NZ_AWQS01000008.1"/>
</dbReference>
<evidence type="ECO:0000256" key="2">
    <source>
        <dbReference type="ARBA" id="ARBA00004429"/>
    </source>
</evidence>
<dbReference type="EC" id="7.2.2.14" evidence="4"/>
<dbReference type="Gene3D" id="2.70.150.10">
    <property type="entry name" value="Calcium-transporting ATPase, cytoplasmic transduction domain A"/>
    <property type="match status" value="1"/>
</dbReference>
<dbReference type="InterPro" id="IPR006068">
    <property type="entry name" value="ATPase_P-typ_cation-transptr_C"/>
</dbReference>
<dbReference type="SMART" id="SM00831">
    <property type="entry name" value="Cation_ATPase_N"/>
    <property type="match status" value="1"/>
</dbReference>
<dbReference type="SUPFAM" id="SSF81653">
    <property type="entry name" value="Calcium ATPase, transduction domain A"/>
    <property type="match status" value="1"/>
</dbReference>
<evidence type="ECO:0000256" key="3">
    <source>
        <dbReference type="ARBA" id="ARBA00008746"/>
    </source>
</evidence>
<evidence type="ECO:0000256" key="15">
    <source>
        <dbReference type="ARBA" id="ARBA00023136"/>
    </source>
</evidence>
<evidence type="ECO:0000256" key="12">
    <source>
        <dbReference type="ARBA" id="ARBA00022842"/>
    </source>
</evidence>
<comment type="subcellular location">
    <subcellularLocation>
        <location evidence="2">Cell inner membrane</location>
        <topology evidence="2">Multi-pass membrane protein</topology>
    </subcellularLocation>
</comment>
<evidence type="ECO:0000256" key="18">
    <source>
        <dbReference type="ARBA" id="ARBA00049360"/>
    </source>
</evidence>
<dbReference type="InterPro" id="IPR004014">
    <property type="entry name" value="ATPase_P-typ_cation-transptr_N"/>
</dbReference>
<comment type="caution">
    <text evidence="22">The sequence shown here is derived from an EMBL/GenBank/DDBJ whole genome shotgun (WGS) entry which is preliminary data.</text>
</comment>